<proteinExistence type="predicted"/>
<keyword evidence="2" id="KW-0496">Mitochondrion</keyword>
<gene>
    <name evidence="6" type="ORF">QIS74_04224</name>
</gene>
<comment type="caution">
    <text evidence="6">The sequence shown here is derived from an EMBL/GenBank/DDBJ whole genome shotgun (WGS) entry which is preliminary data.</text>
</comment>
<evidence type="ECO:0000259" key="5">
    <source>
        <dbReference type="PROSITE" id="PS50878"/>
    </source>
</evidence>
<sequence>MGDSVEPVIVVRDDVPRVTGLRRSSRDPTPSTKAREATLNTNNRPTATKRITKPNPRTGSTDGRHNTKDGGGRDEEEEEGPEGEEFGRLGDDGRSQARDRRAAAEEDLTAEQMMQAIVKEIQRQRRESRKQLEEARQQHEETRQQLKEAREHFQEYKRQMEEEVRRMGDEVKGMREKLENIEKSLALTHTNSTSPQASYAEIARTPPTSQPSNVRTLSSGNTTPSTLTDTLFCTVDLSRVDEVDKDKVTAGTVRAAIETEMRARKNEPKWRCKAVTRDARTATRIRIVCRDEGEQKTVKQVAETVRLADGVRVLRDEWFPVKVDYIKSAAVVDDKGKELPGAAEALGLENDTTVAKIRWLSGREGQDEEALLEVCQKLDNLLRDGRGAEGRAMQVVIVGDFNRHDHLWGGDNVTPARQGEADPIIDLMSEHSLQSTLPRGTITWEARHQRQTDSTIDLEAAKYLGAEERSTFDKLPHLTRADGTQTSTVEEQAGELLSTFFPPLPDAIEEEGQRPQRSPVEMPEVTFQEIETQLFRMKPWKAPGADGLPLMVWRQVWPAVKDRVLVLFRASIREGVLPQQWRHAKIVPLKKPGKPNYTVAKAWRPISLLSTLGKVLEAVIAERISWAVEEFGLLPTNHFGARKRRSAEQALMVLQEFIYKAWRNRQVVSLVSFDVKGAYNGVCKERLLQRLAARGIPLRLVRWIDAFCSGRTASIEFNGYGSEERDLPQAGLPQGSPLSPVLFLFFNADLVQHRIGADGGAIAFVDDYTAWVTGPTAKANREGIQSIVNEALAWGRRSGATFETDKTAIIHFSRNKERLDDDDAFTVGGQTVRPQTQVKILGVVMDQQLRFKQQVANAATKGLKAAMALRRLRGLAPLTARRLFTSAVAPVMDYASNIWRYSCGTTLIQQLNRVQRIASQAIIGTLRTVALAVAEAEAGIFPLQQRLTRRATRFWITLNTLPDNHPLARVRTNMKKRFASPLQRIAADHEAIAMDELEQIRPFALSPWEERLELLEDEKTTETMEKGRWWNQTVVITSASVKNGTVGIGAVIRPSLSASLVGTLATVAVTLGDREKQNLFTAELAAIHRALEALPESLKYGNIAILSRNKAAVLAASKPHQQSGQADIQRIYEKASKLRKAGNTISIGWITPDADPELMQAAKRAAQRSANPSSPPTKRPYRAASTTLAIAMRTQKHSWSIPAGVGKYSKTIDAALPGKHTRELYDPLTAAQAKVLAQLRTGMARLNGYLHQIKAVPG</sequence>
<dbReference type="InterPro" id="IPR036691">
    <property type="entry name" value="Endo/exonu/phosph_ase_sf"/>
</dbReference>
<dbReference type="InterPro" id="IPR043502">
    <property type="entry name" value="DNA/RNA_pol_sf"/>
</dbReference>
<evidence type="ECO:0000256" key="4">
    <source>
        <dbReference type="SAM" id="MobiDB-lite"/>
    </source>
</evidence>
<feature type="compositionally biased region" description="Acidic residues" evidence="4">
    <location>
        <begin position="74"/>
        <end position="84"/>
    </location>
</feature>
<feature type="coiled-coil region" evidence="3">
    <location>
        <begin position="114"/>
        <end position="184"/>
    </location>
</feature>
<dbReference type="SUPFAM" id="SSF56672">
    <property type="entry name" value="DNA/RNA polymerases"/>
    <property type="match status" value="1"/>
</dbReference>
<evidence type="ECO:0000256" key="2">
    <source>
        <dbReference type="ARBA" id="ARBA00023128"/>
    </source>
</evidence>
<feature type="region of interest" description="Disordered" evidence="4">
    <location>
        <begin position="187"/>
        <end position="223"/>
    </location>
</feature>
<feature type="compositionally biased region" description="Polar residues" evidence="4">
    <location>
        <begin position="206"/>
        <end position="223"/>
    </location>
</feature>
<dbReference type="Proteomes" id="UP001327957">
    <property type="component" value="Unassembled WGS sequence"/>
</dbReference>
<dbReference type="GO" id="GO:0003824">
    <property type="term" value="F:catalytic activity"/>
    <property type="evidence" value="ECO:0007669"/>
    <property type="project" value="InterPro"/>
</dbReference>
<evidence type="ECO:0000313" key="6">
    <source>
        <dbReference type="EMBL" id="KAK6222522.1"/>
    </source>
</evidence>
<dbReference type="EMBL" id="JASAOK010000018">
    <property type="protein sequence ID" value="KAK6222522.1"/>
    <property type="molecule type" value="Genomic_DNA"/>
</dbReference>
<protein>
    <recommendedName>
        <fullName evidence="5">Reverse transcriptase domain-containing protein</fullName>
    </recommendedName>
</protein>
<keyword evidence="3" id="KW-0175">Coiled coil</keyword>
<dbReference type="PANTHER" id="PTHR33481:SF1">
    <property type="entry name" value="ENDONUCLEASE_EXONUCLEASE_PHOSPHATASE DOMAIN-CONTAINING PROTEIN-RELATED"/>
    <property type="match status" value="1"/>
</dbReference>
<feature type="region of interest" description="Disordered" evidence="4">
    <location>
        <begin position="1160"/>
        <end position="1181"/>
    </location>
</feature>
<dbReference type="SUPFAM" id="SSF56219">
    <property type="entry name" value="DNase I-like"/>
    <property type="match status" value="1"/>
</dbReference>
<name>A0AAV9TL58_9PEZI</name>
<dbReference type="GO" id="GO:0003676">
    <property type="term" value="F:nucleic acid binding"/>
    <property type="evidence" value="ECO:0007669"/>
    <property type="project" value="InterPro"/>
</dbReference>
<dbReference type="Pfam" id="PF14529">
    <property type="entry name" value="Exo_endo_phos_2"/>
    <property type="match status" value="1"/>
</dbReference>
<feature type="compositionally biased region" description="Basic and acidic residues" evidence="4">
    <location>
        <begin position="85"/>
        <end position="104"/>
    </location>
</feature>
<evidence type="ECO:0000256" key="3">
    <source>
        <dbReference type="SAM" id="Coils"/>
    </source>
</evidence>
<reference evidence="6 7" key="1">
    <citation type="submission" date="2023-04" db="EMBL/GenBank/DDBJ databases">
        <title>Colletotrichum tabacum stain YC1 causing leaf anthracnose on Nicotiana tabacum(L.) cv.</title>
        <authorList>
            <person name="Ji Z."/>
            <person name="Wang M."/>
            <person name="Zhang J."/>
            <person name="Wang N."/>
            <person name="Zhou Z."/>
        </authorList>
    </citation>
    <scope>NUCLEOTIDE SEQUENCE [LARGE SCALE GENOMIC DNA]</scope>
    <source>
        <strain evidence="6 7">YC1</strain>
    </source>
</reference>
<organism evidence="6 7">
    <name type="scientific">Colletotrichum tabaci</name>
    <dbReference type="NCBI Taxonomy" id="1209068"/>
    <lineage>
        <taxon>Eukaryota</taxon>
        <taxon>Fungi</taxon>
        <taxon>Dikarya</taxon>
        <taxon>Ascomycota</taxon>
        <taxon>Pezizomycotina</taxon>
        <taxon>Sordariomycetes</taxon>
        <taxon>Hypocreomycetidae</taxon>
        <taxon>Glomerellales</taxon>
        <taxon>Glomerellaceae</taxon>
        <taxon>Colletotrichum</taxon>
        <taxon>Colletotrichum destructivum species complex</taxon>
    </lineage>
</organism>
<comment type="subcellular location">
    <subcellularLocation>
        <location evidence="1">Mitochondrion</location>
    </subcellularLocation>
</comment>
<dbReference type="GO" id="GO:0005739">
    <property type="term" value="C:mitochondrion"/>
    <property type="evidence" value="ECO:0007669"/>
    <property type="project" value="UniProtKB-SubCell"/>
</dbReference>
<dbReference type="InterPro" id="IPR000477">
    <property type="entry name" value="RT_dom"/>
</dbReference>
<dbReference type="Pfam" id="PF00078">
    <property type="entry name" value="RVT_1"/>
    <property type="match status" value="1"/>
</dbReference>
<dbReference type="AlphaFoldDB" id="A0AAV9TL58"/>
<feature type="compositionally biased region" description="Basic and acidic residues" evidence="4">
    <location>
        <begin position="62"/>
        <end position="73"/>
    </location>
</feature>
<dbReference type="CDD" id="cd01650">
    <property type="entry name" value="RT_nLTR_like"/>
    <property type="match status" value="1"/>
</dbReference>
<dbReference type="PROSITE" id="PS50878">
    <property type="entry name" value="RT_POL"/>
    <property type="match status" value="1"/>
</dbReference>
<evidence type="ECO:0000256" key="1">
    <source>
        <dbReference type="ARBA" id="ARBA00004173"/>
    </source>
</evidence>
<feature type="region of interest" description="Disordered" evidence="4">
    <location>
        <begin position="1"/>
        <end position="111"/>
    </location>
</feature>
<dbReference type="InterPro" id="IPR036397">
    <property type="entry name" value="RNaseH_sf"/>
</dbReference>
<dbReference type="PANTHER" id="PTHR33481">
    <property type="entry name" value="REVERSE TRANSCRIPTASE"/>
    <property type="match status" value="1"/>
</dbReference>
<evidence type="ECO:0000313" key="7">
    <source>
        <dbReference type="Proteomes" id="UP001327957"/>
    </source>
</evidence>
<accession>A0AAV9TL58</accession>
<dbReference type="InterPro" id="IPR005135">
    <property type="entry name" value="Endo/exonuclease/phosphatase"/>
</dbReference>
<keyword evidence="7" id="KW-1185">Reference proteome</keyword>
<dbReference type="Gene3D" id="3.60.10.10">
    <property type="entry name" value="Endonuclease/exonuclease/phosphatase"/>
    <property type="match status" value="1"/>
</dbReference>
<feature type="compositionally biased region" description="Low complexity" evidence="4">
    <location>
        <begin position="1"/>
        <end position="10"/>
    </location>
</feature>
<feature type="compositionally biased region" description="Polar residues" evidence="4">
    <location>
        <begin position="187"/>
        <end position="197"/>
    </location>
</feature>
<feature type="compositionally biased region" description="Polar residues" evidence="4">
    <location>
        <begin position="27"/>
        <end position="46"/>
    </location>
</feature>
<dbReference type="Gene3D" id="3.30.420.10">
    <property type="entry name" value="Ribonuclease H-like superfamily/Ribonuclease H"/>
    <property type="match status" value="1"/>
</dbReference>
<feature type="domain" description="Reverse transcriptase" evidence="5">
    <location>
        <begin position="570"/>
        <end position="845"/>
    </location>
</feature>